<accession>A0A562J401</accession>
<dbReference type="Proteomes" id="UP000315343">
    <property type="component" value="Unassembled WGS sequence"/>
</dbReference>
<name>A0A562J401_9FIRM</name>
<dbReference type="AlphaFoldDB" id="A0A562J401"/>
<reference evidence="2 3" key="1">
    <citation type="submission" date="2019-07" db="EMBL/GenBank/DDBJ databases">
        <title>Genomic Encyclopedia of Type Strains, Phase I: the one thousand microbial genomes (KMG-I) project.</title>
        <authorList>
            <person name="Kyrpides N."/>
        </authorList>
    </citation>
    <scope>NUCLEOTIDE SEQUENCE [LARGE SCALE GENOMIC DNA]</scope>
    <source>
        <strain evidence="2 3">DSM 13558</strain>
    </source>
</reference>
<feature type="signal peptide" evidence="1">
    <location>
        <begin position="1"/>
        <end position="19"/>
    </location>
</feature>
<sequence>MKRLLFAALALMLVISLSACNTSSLEEYKQASEKTDQITRGKVSGEFATKIELNTENMTAEEIKELNYYKDMKGSFNVSYDDEAGKSIFRNYLNMGGLGFDFEVFINGEEMFMKLPVVGKYMKLDEVEANVNVEENEEIISEETIDFITQKWISLMNDDDVFKGKDIVLTTPDGEVKTTEYVIKLNDQQIKTLVKDSTDILSKDEKLKSFYRKYIEKSSEESNVKSFESILAEFKIGIDNYNIESFIYTAYVDIDGYIVNETFEISAAVIDPEEKNLKAISYKLNLNNFDINKEQNFDFPVLSNDNTLSVDEMDESMPDMMKDLFNNKD</sequence>
<feature type="chain" id="PRO_5039685409" description="Lipoprotein" evidence="1">
    <location>
        <begin position="20"/>
        <end position="329"/>
    </location>
</feature>
<dbReference type="OrthoDB" id="2082267at2"/>
<keyword evidence="1" id="KW-0732">Signal</keyword>
<evidence type="ECO:0000256" key="1">
    <source>
        <dbReference type="SAM" id="SignalP"/>
    </source>
</evidence>
<gene>
    <name evidence="2" type="ORF">LY60_03094</name>
</gene>
<evidence type="ECO:0008006" key="4">
    <source>
        <dbReference type="Google" id="ProtNLM"/>
    </source>
</evidence>
<dbReference type="RefSeq" id="WP_145085724.1">
    <property type="nucleotide sequence ID" value="NZ_VLKH01000011.1"/>
</dbReference>
<dbReference type="EMBL" id="VLKH01000011">
    <property type="protein sequence ID" value="TWH77906.1"/>
    <property type="molecule type" value="Genomic_DNA"/>
</dbReference>
<evidence type="ECO:0000313" key="2">
    <source>
        <dbReference type="EMBL" id="TWH77906.1"/>
    </source>
</evidence>
<organism evidence="2 3">
    <name type="scientific">Sedimentibacter saalensis</name>
    <dbReference type="NCBI Taxonomy" id="130788"/>
    <lineage>
        <taxon>Bacteria</taxon>
        <taxon>Bacillati</taxon>
        <taxon>Bacillota</taxon>
        <taxon>Tissierellia</taxon>
        <taxon>Sedimentibacter</taxon>
    </lineage>
</organism>
<dbReference type="PROSITE" id="PS51257">
    <property type="entry name" value="PROKAR_LIPOPROTEIN"/>
    <property type="match status" value="1"/>
</dbReference>
<keyword evidence="3" id="KW-1185">Reference proteome</keyword>
<proteinExistence type="predicted"/>
<comment type="caution">
    <text evidence="2">The sequence shown here is derived from an EMBL/GenBank/DDBJ whole genome shotgun (WGS) entry which is preliminary data.</text>
</comment>
<evidence type="ECO:0000313" key="3">
    <source>
        <dbReference type="Proteomes" id="UP000315343"/>
    </source>
</evidence>
<protein>
    <recommendedName>
        <fullName evidence="4">Lipoprotein</fullName>
    </recommendedName>
</protein>